<accession>A6IZ02</accession>
<name>A6IZ02_RAT</name>
<proteinExistence type="predicted"/>
<evidence type="ECO:0000313" key="2">
    <source>
        <dbReference type="Proteomes" id="UP000234681"/>
    </source>
</evidence>
<dbReference type="EMBL" id="CH473972">
    <property type="protein sequence ID" value="EDL92481.1"/>
    <property type="molecule type" value="Genomic_DNA"/>
</dbReference>
<organism evidence="1 2">
    <name type="scientific">Rattus norvegicus</name>
    <name type="common">Rat</name>
    <dbReference type="NCBI Taxonomy" id="10116"/>
    <lineage>
        <taxon>Eukaryota</taxon>
        <taxon>Metazoa</taxon>
        <taxon>Chordata</taxon>
        <taxon>Craniata</taxon>
        <taxon>Vertebrata</taxon>
        <taxon>Euteleostomi</taxon>
        <taxon>Mammalia</taxon>
        <taxon>Eutheria</taxon>
        <taxon>Euarchontoglires</taxon>
        <taxon>Glires</taxon>
        <taxon>Rodentia</taxon>
        <taxon>Myomorpha</taxon>
        <taxon>Muroidea</taxon>
        <taxon>Muridae</taxon>
        <taxon>Murinae</taxon>
        <taxon>Rattus</taxon>
    </lineage>
</organism>
<dbReference type="AlphaFoldDB" id="A6IZ02"/>
<gene>
    <name evidence="1" type="ORF">rCG_51664</name>
</gene>
<reference evidence="2" key="1">
    <citation type="submission" date="2005-09" db="EMBL/GenBank/DDBJ databases">
        <authorList>
            <person name="Mural R.J."/>
            <person name="Li P.W."/>
            <person name="Adams M.D."/>
            <person name="Amanatides P.G."/>
            <person name="Baden-Tillson H."/>
            <person name="Barnstead M."/>
            <person name="Chin S.H."/>
            <person name="Dew I."/>
            <person name="Evans C.A."/>
            <person name="Ferriera S."/>
            <person name="Flanigan M."/>
            <person name="Fosler C."/>
            <person name="Glodek A."/>
            <person name="Gu Z."/>
            <person name="Holt R.A."/>
            <person name="Jennings D."/>
            <person name="Kraft C.L."/>
            <person name="Lu F."/>
            <person name="Nguyen T."/>
            <person name="Nusskern D.R."/>
            <person name="Pfannkoch C.M."/>
            <person name="Sitter C."/>
            <person name="Sutton G.G."/>
            <person name="Venter J.C."/>
            <person name="Wang Z."/>
            <person name="Woodage T."/>
            <person name="Zheng X.H."/>
            <person name="Zhong F."/>
        </authorList>
    </citation>
    <scope>NUCLEOTIDE SEQUENCE [LARGE SCALE GENOMIC DNA]</scope>
    <source>
        <strain>BN</strain>
        <strain evidence="2">Sprague-Dawley</strain>
    </source>
</reference>
<protein>
    <submittedName>
        <fullName evidence="1">RCG51664</fullName>
    </submittedName>
</protein>
<dbReference type="Proteomes" id="UP000234681">
    <property type="component" value="Chromosome 19"/>
</dbReference>
<sequence>MLLSTPPHRGDTSLHLENFLELLRRSWVLCSLWAAMRMAAVLMTS</sequence>
<evidence type="ECO:0000313" key="1">
    <source>
        <dbReference type="EMBL" id="EDL92481.1"/>
    </source>
</evidence>